<sequence>GARRLREHGCATAPRGHRHLGAVAARGRGRSATPSLAGTSAADDAGVAGAAARRREPSPVQQV</sequence>
<name>A0A6J4NLL6_9PSEU</name>
<proteinExistence type="predicted"/>
<dbReference type="AlphaFoldDB" id="A0A6J4NLL6"/>
<reference evidence="2" key="1">
    <citation type="submission" date="2020-02" db="EMBL/GenBank/DDBJ databases">
        <authorList>
            <person name="Meier V. D."/>
        </authorList>
    </citation>
    <scope>NUCLEOTIDE SEQUENCE</scope>
    <source>
        <strain evidence="2">AVDCRST_MAG66</strain>
    </source>
</reference>
<dbReference type="EMBL" id="CADCUS010000113">
    <property type="protein sequence ID" value="CAA9388629.1"/>
    <property type="molecule type" value="Genomic_DNA"/>
</dbReference>
<organism evidence="2">
    <name type="scientific">uncultured Pseudonocardia sp</name>
    <dbReference type="NCBI Taxonomy" id="211455"/>
    <lineage>
        <taxon>Bacteria</taxon>
        <taxon>Bacillati</taxon>
        <taxon>Actinomycetota</taxon>
        <taxon>Actinomycetes</taxon>
        <taxon>Pseudonocardiales</taxon>
        <taxon>Pseudonocardiaceae</taxon>
        <taxon>Pseudonocardia</taxon>
        <taxon>environmental samples</taxon>
    </lineage>
</organism>
<protein>
    <submittedName>
        <fullName evidence="2">Uncharacterized protein</fullName>
    </submittedName>
</protein>
<feature type="non-terminal residue" evidence="2">
    <location>
        <position position="63"/>
    </location>
</feature>
<evidence type="ECO:0000256" key="1">
    <source>
        <dbReference type="SAM" id="MobiDB-lite"/>
    </source>
</evidence>
<evidence type="ECO:0000313" key="2">
    <source>
        <dbReference type="EMBL" id="CAA9388629.1"/>
    </source>
</evidence>
<gene>
    <name evidence="2" type="ORF">AVDCRST_MAG66-771</name>
</gene>
<feature type="region of interest" description="Disordered" evidence="1">
    <location>
        <begin position="1"/>
        <end position="63"/>
    </location>
</feature>
<accession>A0A6J4NLL6</accession>
<feature type="compositionally biased region" description="Low complexity" evidence="1">
    <location>
        <begin position="21"/>
        <end position="51"/>
    </location>
</feature>
<feature type="non-terminal residue" evidence="2">
    <location>
        <position position="1"/>
    </location>
</feature>